<comment type="caution">
    <text evidence="2">The sequence shown here is derived from an EMBL/GenBank/DDBJ whole genome shotgun (WGS) entry which is preliminary data.</text>
</comment>
<organism evidence="2 3">
    <name type="scientific">Petrolisthes cinctipes</name>
    <name type="common">Flat porcelain crab</name>
    <dbReference type="NCBI Taxonomy" id="88211"/>
    <lineage>
        <taxon>Eukaryota</taxon>
        <taxon>Metazoa</taxon>
        <taxon>Ecdysozoa</taxon>
        <taxon>Arthropoda</taxon>
        <taxon>Crustacea</taxon>
        <taxon>Multicrustacea</taxon>
        <taxon>Malacostraca</taxon>
        <taxon>Eumalacostraca</taxon>
        <taxon>Eucarida</taxon>
        <taxon>Decapoda</taxon>
        <taxon>Pleocyemata</taxon>
        <taxon>Anomura</taxon>
        <taxon>Galatheoidea</taxon>
        <taxon>Porcellanidae</taxon>
        <taxon>Petrolisthes</taxon>
    </lineage>
</organism>
<feature type="region of interest" description="Disordered" evidence="1">
    <location>
        <begin position="20"/>
        <end position="49"/>
    </location>
</feature>
<evidence type="ECO:0000313" key="2">
    <source>
        <dbReference type="EMBL" id="KAK3896171.1"/>
    </source>
</evidence>
<sequence length="268" mass="30244">MIKPYFRPVSKFESEEYNKYREKSDIPEERVDGRGVQNHQSGEEVASPPIENSGWLQAVTHTVLTTSMGPDDDEDVVIGEELPVHPWKGNNYEVLKEKLSHLPSDQPQELLNRILKHPAVFKDTPGLTTWVAHDIDVGDSHAVKLAPYRVNPARQKALEEELQYMVNHRLIKKGIQDEGARLGLVHLVAERSQEECFSQFRGVQDVLNNKGEGRARSRLSSVHRRLPLCPQGLTLCPTTLSLLDISPNTHTQHTYTCPSPLYICCNLG</sequence>
<evidence type="ECO:0000313" key="3">
    <source>
        <dbReference type="Proteomes" id="UP001286313"/>
    </source>
</evidence>
<accession>A0AAE1GQ45</accession>
<proteinExistence type="predicted"/>
<feature type="compositionally biased region" description="Basic and acidic residues" evidence="1">
    <location>
        <begin position="20"/>
        <end position="33"/>
    </location>
</feature>
<dbReference type="AlphaFoldDB" id="A0AAE1GQ45"/>
<evidence type="ECO:0000256" key="1">
    <source>
        <dbReference type="SAM" id="MobiDB-lite"/>
    </source>
</evidence>
<dbReference type="Proteomes" id="UP001286313">
    <property type="component" value="Unassembled WGS sequence"/>
</dbReference>
<protein>
    <submittedName>
        <fullName evidence="2">Uncharacterized protein</fullName>
    </submittedName>
</protein>
<name>A0AAE1GQ45_PETCI</name>
<dbReference type="EMBL" id="JAWQEG010000009">
    <property type="protein sequence ID" value="KAK3896171.1"/>
    <property type="molecule type" value="Genomic_DNA"/>
</dbReference>
<keyword evidence="3" id="KW-1185">Reference proteome</keyword>
<reference evidence="2" key="1">
    <citation type="submission" date="2023-10" db="EMBL/GenBank/DDBJ databases">
        <title>Genome assemblies of two species of porcelain crab, Petrolisthes cinctipes and Petrolisthes manimaculis (Anomura: Porcellanidae).</title>
        <authorList>
            <person name="Angst P."/>
        </authorList>
    </citation>
    <scope>NUCLEOTIDE SEQUENCE</scope>
    <source>
        <strain evidence="2">PB745_01</strain>
        <tissue evidence="2">Gill</tissue>
    </source>
</reference>
<gene>
    <name evidence="2" type="ORF">Pcinc_000162</name>
</gene>